<dbReference type="Gene3D" id="3.60.10.10">
    <property type="entry name" value="Endonuclease/exonuclease/phosphatase"/>
    <property type="match status" value="1"/>
</dbReference>
<dbReference type="AlphaFoldDB" id="A0A835HSM9"/>
<dbReference type="Proteomes" id="UP000631114">
    <property type="component" value="Unassembled WGS sequence"/>
</dbReference>
<reference evidence="1 2" key="1">
    <citation type="submission" date="2020-10" db="EMBL/GenBank/DDBJ databases">
        <title>The Coptis chinensis genome and diversification of protoberbering-type alkaloids.</title>
        <authorList>
            <person name="Wang B."/>
            <person name="Shu S."/>
            <person name="Song C."/>
            <person name="Liu Y."/>
        </authorList>
    </citation>
    <scope>NUCLEOTIDE SEQUENCE [LARGE SCALE GENOMIC DNA]</scope>
    <source>
        <strain evidence="1">HL-2020</strain>
        <tissue evidence="1">Leaf</tissue>
    </source>
</reference>
<sequence length="752" mass="87144">MSSMGNDGLRIEIAIWQFSFIKWRLWLDFGVLCIQMDWYVWVSDEVVLIPLDCEGIVFEFGLYIRLSPASGFFTLLQTEILHFLSYMSPTTTKVLSSTNHPNSVELLSMEFAAKMRMPYTEPPMITSSDKMKSLYVGHNKSTLFGRVLDGRMNMTTIKSALEKAWSPFKIEDMCLYKGEIYQIRMESQEQVASLLLGQPWIVAQHIFQIISWMDFYETNDLNFSKFYVWMQLHNYPDVFLDKEIIEGNLVETGYFDMSDLKFLELYPKTDTQPNCVRVKVVLDVHAPIPPGFLIPVSIDGVDWISFLFEYLPVFCFKCGFIGHNFATCKVTEDTHGTDVRVSPGGQRFQFYSSKTRMVPKPFGERSVSGFSLMFNPDLNKPFLPMIKNVADSSVNSKRTPAEKLKAPMIIDISSPQPVHECPRNEPRCHILHDHLPIAVEAHNPDGWLHNQDDYSYKRQEISQGVAAKEKMIHDRENVNELVDSFFEVDRESRRKTPIHDEGEVVVERPNTQHKSSTGKGKKLQSVKGPGRVRLIKRLGDFESFVVPSCGLSGGLWIFWEKSVVVDVLMYDSWFIHCKIAVQLNGCELFDLGFVGSIYTWTNKQNGSHRIWERIDRMMANEGWRSTFSGCRVHHELATTSDHKFLILKLLQDRVMIRRPFRFEIMWAQHDGCQEQIRDAFHKQLQGSPSFVLCKKLQNCKENLRWWNKHVFGDVEHKLDCVLQRLSEIQRLIENHNDTDDLFRVENELIFGT</sequence>
<organism evidence="1 2">
    <name type="scientific">Coptis chinensis</name>
    <dbReference type="NCBI Taxonomy" id="261450"/>
    <lineage>
        <taxon>Eukaryota</taxon>
        <taxon>Viridiplantae</taxon>
        <taxon>Streptophyta</taxon>
        <taxon>Embryophyta</taxon>
        <taxon>Tracheophyta</taxon>
        <taxon>Spermatophyta</taxon>
        <taxon>Magnoliopsida</taxon>
        <taxon>Ranunculales</taxon>
        <taxon>Ranunculaceae</taxon>
        <taxon>Coptidoideae</taxon>
        <taxon>Coptis</taxon>
    </lineage>
</organism>
<protein>
    <recommendedName>
        <fullName evidence="3">DUF4283 domain-containing protein</fullName>
    </recommendedName>
</protein>
<dbReference type="PANTHER" id="PTHR33710:SF62">
    <property type="entry name" value="DUF4283 DOMAIN PROTEIN"/>
    <property type="match status" value="1"/>
</dbReference>
<keyword evidence="2" id="KW-1185">Reference proteome</keyword>
<dbReference type="EMBL" id="JADFTS010000005">
    <property type="protein sequence ID" value="KAF9606230.1"/>
    <property type="molecule type" value="Genomic_DNA"/>
</dbReference>
<evidence type="ECO:0000313" key="1">
    <source>
        <dbReference type="EMBL" id="KAF9606230.1"/>
    </source>
</evidence>
<dbReference type="InterPro" id="IPR036691">
    <property type="entry name" value="Endo/exonu/phosph_ase_sf"/>
</dbReference>
<proteinExistence type="predicted"/>
<dbReference type="OrthoDB" id="990365at2759"/>
<evidence type="ECO:0008006" key="3">
    <source>
        <dbReference type="Google" id="ProtNLM"/>
    </source>
</evidence>
<gene>
    <name evidence="1" type="ORF">IFM89_023813</name>
</gene>
<dbReference type="SUPFAM" id="SSF56219">
    <property type="entry name" value="DNase I-like"/>
    <property type="match status" value="1"/>
</dbReference>
<name>A0A835HSM9_9MAGN</name>
<comment type="caution">
    <text evidence="1">The sequence shown here is derived from an EMBL/GenBank/DDBJ whole genome shotgun (WGS) entry which is preliminary data.</text>
</comment>
<dbReference type="PANTHER" id="PTHR33710">
    <property type="entry name" value="BNAC02G09200D PROTEIN"/>
    <property type="match status" value="1"/>
</dbReference>
<accession>A0A835HSM9</accession>
<evidence type="ECO:0000313" key="2">
    <source>
        <dbReference type="Proteomes" id="UP000631114"/>
    </source>
</evidence>